<accession>A0A1T4KF82</accession>
<name>A0A1T4KF82_9FUSO</name>
<evidence type="ECO:0000313" key="4">
    <source>
        <dbReference type="EMBL" id="SJZ40995.1"/>
    </source>
</evidence>
<evidence type="ECO:0000313" key="5">
    <source>
        <dbReference type="Proteomes" id="UP000191153"/>
    </source>
</evidence>
<gene>
    <name evidence="4" type="ORF">SAMN02745174_00399</name>
</gene>
<keyword evidence="1 4" id="KW-0808">Transferase</keyword>
<protein>
    <submittedName>
        <fullName evidence="4">Thiosulfate/3-mercaptopyruvate sulfurtransferase</fullName>
    </submittedName>
</protein>
<dbReference type="CDD" id="cd01448">
    <property type="entry name" value="TST_Repeat_1"/>
    <property type="match status" value="1"/>
</dbReference>
<proteinExistence type="predicted"/>
<dbReference type="STRING" id="180163.SAMN02745174_00399"/>
<dbReference type="SMART" id="SM00450">
    <property type="entry name" value="RHOD"/>
    <property type="match status" value="3"/>
</dbReference>
<dbReference type="InterPro" id="IPR001307">
    <property type="entry name" value="Thiosulphate_STrfase_CS"/>
</dbReference>
<dbReference type="Pfam" id="PF00581">
    <property type="entry name" value="Rhodanese"/>
    <property type="match status" value="3"/>
</dbReference>
<dbReference type="PANTHER" id="PTHR11364:SF27">
    <property type="entry name" value="SULFURTRANSFERASE"/>
    <property type="match status" value="1"/>
</dbReference>
<dbReference type="Proteomes" id="UP000191153">
    <property type="component" value="Unassembled WGS sequence"/>
</dbReference>
<dbReference type="InterPro" id="IPR036873">
    <property type="entry name" value="Rhodanese-like_dom_sf"/>
</dbReference>
<dbReference type="PROSITE" id="PS50206">
    <property type="entry name" value="RHODANESE_3"/>
    <property type="match status" value="3"/>
</dbReference>
<feature type="domain" description="Rhodanese" evidence="3">
    <location>
        <begin position="302"/>
        <end position="423"/>
    </location>
</feature>
<evidence type="ECO:0000256" key="1">
    <source>
        <dbReference type="ARBA" id="ARBA00022679"/>
    </source>
</evidence>
<dbReference type="AlphaFoldDB" id="A0A1T4KF82"/>
<keyword evidence="4" id="KW-0670">Pyruvate</keyword>
<evidence type="ECO:0000256" key="2">
    <source>
        <dbReference type="ARBA" id="ARBA00022737"/>
    </source>
</evidence>
<sequence>MKKIILIFLLLSTFMFGKTIDKNNYILVDTRESSYYNGWPEEGMERGGHIPGATDFSYRWLDKKNLTESNVKILNERLKEKGILNSEKEIILYNSNPKENEVVRNYLEKLGVKNIKTYDFNKYLENEKAPLVKFPGYEKLVPAYWVKKAIEGKVENSCCEKYKVYEVSWGPLNSAVNYLKGHIPGAVHINTDNIEPPPEWMINSDENLINFAKSIGIDKNSGVILYGENIMAAFRLGVIFEYLGVKDVKILNGGYNAWHREGYKEESGIEIGNPVDSFGSNIPLNKNYILNINEAKKVLKDNKEHELLVDIRSYKERIGEVSGYSYMHRKGRIKGSVWGMGGTSSVTLEDYRNIDNTMRNGNEILAMWKKLNIDPNKKLVFFCGSGWRASEALYYSQVLGFKNNSIYSNGWMEWSKNKNNPIELGVE</sequence>
<organism evidence="4 5">
    <name type="scientific">Cetobacterium ceti</name>
    <dbReference type="NCBI Taxonomy" id="180163"/>
    <lineage>
        <taxon>Bacteria</taxon>
        <taxon>Fusobacteriati</taxon>
        <taxon>Fusobacteriota</taxon>
        <taxon>Fusobacteriia</taxon>
        <taxon>Fusobacteriales</taxon>
        <taxon>Fusobacteriaceae</taxon>
        <taxon>Cetobacterium</taxon>
    </lineage>
</organism>
<dbReference type="PROSITE" id="PS00380">
    <property type="entry name" value="RHODANESE_1"/>
    <property type="match status" value="1"/>
</dbReference>
<keyword evidence="5" id="KW-1185">Reference proteome</keyword>
<feature type="domain" description="Rhodanese" evidence="3">
    <location>
        <begin position="21"/>
        <end position="132"/>
    </location>
</feature>
<dbReference type="GO" id="GO:0004792">
    <property type="term" value="F:thiosulfate-cyanide sulfurtransferase activity"/>
    <property type="evidence" value="ECO:0007669"/>
    <property type="project" value="InterPro"/>
</dbReference>
<dbReference type="InterPro" id="IPR001763">
    <property type="entry name" value="Rhodanese-like_dom"/>
</dbReference>
<dbReference type="OrthoDB" id="9770030at2"/>
<dbReference type="Gene3D" id="3.40.250.10">
    <property type="entry name" value="Rhodanese-like domain"/>
    <property type="match status" value="3"/>
</dbReference>
<feature type="domain" description="Rhodanese" evidence="3">
    <location>
        <begin position="178"/>
        <end position="267"/>
    </location>
</feature>
<dbReference type="PANTHER" id="PTHR11364">
    <property type="entry name" value="THIOSULFATE SULFERTANSFERASE"/>
    <property type="match status" value="1"/>
</dbReference>
<dbReference type="EMBL" id="FUWX01000005">
    <property type="protein sequence ID" value="SJZ40995.1"/>
    <property type="molecule type" value="Genomic_DNA"/>
</dbReference>
<keyword evidence="2" id="KW-0677">Repeat</keyword>
<evidence type="ECO:0000259" key="3">
    <source>
        <dbReference type="PROSITE" id="PS50206"/>
    </source>
</evidence>
<dbReference type="SUPFAM" id="SSF52821">
    <property type="entry name" value="Rhodanese/Cell cycle control phosphatase"/>
    <property type="match status" value="3"/>
</dbReference>
<dbReference type="RefSeq" id="WP_078692946.1">
    <property type="nucleotide sequence ID" value="NZ_FUWX01000005.1"/>
</dbReference>
<reference evidence="4 5" key="1">
    <citation type="submission" date="2017-02" db="EMBL/GenBank/DDBJ databases">
        <authorList>
            <person name="Peterson S.W."/>
        </authorList>
    </citation>
    <scope>NUCLEOTIDE SEQUENCE [LARGE SCALE GENOMIC DNA]</scope>
    <source>
        <strain evidence="4 5">ATCC 700028</strain>
    </source>
</reference>
<dbReference type="InterPro" id="IPR045078">
    <property type="entry name" value="TST/MPST-like"/>
</dbReference>